<feature type="region of interest" description="Disordered" evidence="4">
    <location>
        <begin position="570"/>
        <end position="604"/>
    </location>
</feature>
<feature type="domain" description="RNA polymerase sigma-70 region 2" evidence="5">
    <location>
        <begin position="29"/>
        <end position="95"/>
    </location>
</feature>
<evidence type="ECO:0000256" key="3">
    <source>
        <dbReference type="ARBA" id="ARBA00023163"/>
    </source>
</evidence>
<evidence type="ECO:0000313" key="6">
    <source>
        <dbReference type="EMBL" id="GFJ94951.1"/>
    </source>
</evidence>
<name>A0A6V8LJ51_9ACTN</name>
<reference evidence="6 7" key="1">
    <citation type="submission" date="2020-03" db="EMBL/GenBank/DDBJ databases">
        <title>Whole genome shotgun sequence of Phytohabitans rumicis NBRC 108638.</title>
        <authorList>
            <person name="Komaki H."/>
            <person name="Tamura T."/>
        </authorList>
    </citation>
    <scope>NUCLEOTIDE SEQUENCE [LARGE SCALE GENOMIC DNA]</scope>
    <source>
        <strain evidence="6 7">NBRC 108638</strain>
    </source>
</reference>
<evidence type="ECO:0000256" key="4">
    <source>
        <dbReference type="SAM" id="MobiDB-lite"/>
    </source>
</evidence>
<organism evidence="6 7">
    <name type="scientific">Phytohabitans rumicis</name>
    <dbReference type="NCBI Taxonomy" id="1076125"/>
    <lineage>
        <taxon>Bacteria</taxon>
        <taxon>Bacillati</taxon>
        <taxon>Actinomycetota</taxon>
        <taxon>Actinomycetes</taxon>
        <taxon>Micromonosporales</taxon>
        <taxon>Micromonosporaceae</taxon>
    </lineage>
</organism>
<dbReference type="Gene3D" id="1.10.1740.10">
    <property type="match status" value="1"/>
</dbReference>
<evidence type="ECO:0000256" key="2">
    <source>
        <dbReference type="ARBA" id="ARBA00023082"/>
    </source>
</evidence>
<feature type="region of interest" description="Disordered" evidence="4">
    <location>
        <begin position="336"/>
        <end position="418"/>
    </location>
</feature>
<feature type="compositionally biased region" description="Basic and acidic residues" evidence="4">
    <location>
        <begin position="395"/>
        <end position="408"/>
    </location>
</feature>
<dbReference type="PANTHER" id="PTHR43133:SF51">
    <property type="entry name" value="RNA POLYMERASE SIGMA FACTOR"/>
    <property type="match status" value="1"/>
</dbReference>
<dbReference type="NCBIfam" id="TIGR02937">
    <property type="entry name" value="sigma70-ECF"/>
    <property type="match status" value="1"/>
</dbReference>
<keyword evidence="7" id="KW-1185">Reference proteome</keyword>
<dbReference type="PANTHER" id="PTHR43133">
    <property type="entry name" value="RNA POLYMERASE ECF-TYPE SIGMA FACTO"/>
    <property type="match status" value="1"/>
</dbReference>
<keyword evidence="2" id="KW-0731">Sigma factor</keyword>
<evidence type="ECO:0000313" key="7">
    <source>
        <dbReference type="Proteomes" id="UP000482960"/>
    </source>
</evidence>
<dbReference type="Proteomes" id="UP000482960">
    <property type="component" value="Unassembled WGS sequence"/>
</dbReference>
<dbReference type="AlphaFoldDB" id="A0A6V8LJ51"/>
<dbReference type="InterPro" id="IPR014284">
    <property type="entry name" value="RNA_pol_sigma-70_dom"/>
</dbReference>
<protein>
    <recommendedName>
        <fullName evidence="5">RNA polymerase sigma-70 region 2 domain-containing protein</fullName>
    </recommendedName>
</protein>
<keyword evidence="3" id="KW-0804">Transcription</keyword>
<proteinExistence type="predicted"/>
<dbReference type="EMBL" id="BLPG01000001">
    <property type="protein sequence ID" value="GFJ94951.1"/>
    <property type="molecule type" value="Genomic_DNA"/>
</dbReference>
<dbReference type="InterPro" id="IPR013325">
    <property type="entry name" value="RNA_pol_sigma_r2"/>
</dbReference>
<feature type="compositionally biased region" description="Low complexity" evidence="4">
    <location>
        <begin position="339"/>
        <end position="358"/>
    </location>
</feature>
<comment type="caution">
    <text evidence="6">The sequence shown here is derived from an EMBL/GenBank/DDBJ whole genome shotgun (WGS) entry which is preliminary data.</text>
</comment>
<dbReference type="GO" id="GO:0016987">
    <property type="term" value="F:sigma factor activity"/>
    <property type="evidence" value="ECO:0007669"/>
    <property type="project" value="UniProtKB-KW"/>
</dbReference>
<dbReference type="SUPFAM" id="SSF88946">
    <property type="entry name" value="Sigma2 domain of RNA polymerase sigma factors"/>
    <property type="match status" value="1"/>
</dbReference>
<sequence>MGRHARLDVVDVGTVAAARGGDKRSLDDLVAEHLPLVYNIVGRALDGHPDVDDVVQETMLRVVRKLDSLRDSSRFRSWLVAIAMQQIRARARARQEMFARSGLEEAGDLADPSADFVDLTITELGLTGQRKEVAEATRWLDPDDRRLLTLWWQEAAGELTRDELAAALKISTPHAAVRVQRMKTQLQSARVVVRALWSDRHCTDLIDMLEGWDAKPSTLWRKRLVRHTKACRECGRHWADLVPAERLLAGISLLPIPIELAARLGDTAQGLVVADATADGLSGGADAPDGEGWLGQARDQLAQRPGARAALYAGAVVLAIGGVYLLVPDGPADPPGAAAPPVATSAAAEPSPSAADSGRGARAQLPEERAPVPVDVAPKPGYGSNVDGPDPAPPADRKPGALPRRPEGARVQPVGGSYWQPYPGQPMMLQQRGQKVTLRGQGYFHVGWAVAYYNCGGEIAMPTWTGLKGKLFHAGSGGGRRMDDGMPGTTTPGYTWMGRPGSDPARLPSGAQQMWQAEFYYLDGEVTLHHNERSGTSADYDLTVTPTTWSGVTQDLRQGPDYQRGAIRYGHVRDTGSDGAPVPQYLTRSTPADPSRVPQRSMVT</sequence>
<dbReference type="GO" id="GO:0006352">
    <property type="term" value="P:DNA-templated transcription initiation"/>
    <property type="evidence" value="ECO:0007669"/>
    <property type="project" value="InterPro"/>
</dbReference>
<keyword evidence="1" id="KW-0805">Transcription regulation</keyword>
<evidence type="ECO:0000256" key="1">
    <source>
        <dbReference type="ARBA" id="ARBA00023015"/>
    </source>
</evidence>
<gene>
    <name evidence="6" type="ORF">Prum_085930</name>
</gene>
<evidence type="ECO:0000259" key="5">
    <source>
        <dbReference type="Pfam" id="PF04542"/>
    </source>
</evidence>
<dbReference type="RefSeq" id="WP_173082306.1">
    <property type="nucleotide sequence ID" value="NZ_BAABJB010000035.1"/>
</dbReference>
<dbReference type="InterPro" id="IPR039425">
    <property type="entry name" value="RNA_pol_sigma-70-like"/>
</dbReference>
<dbReference type="Pfam" id="PF04542">
    <property type="entry name" value="Sigma70_r2"/>
    <property type="match status" value="1"/>
</dbReference>
<accession>A0A6V8LJ51</accession>
<dbReference type="InterPro" id="IPR007627">
    <property type="entry name" value="RNA_pol_sigma70_r2"/>
</dbReference>
<reference evidence="6 7" key="2">
    <citation type="submission" date="2020-03" db="EMBL/GenBank/DDBJ databases">
        <authorList>
            <person name="Ichikawa N."/>
            <person name="Kimura A."/>
            <person name="Kitahashi Y."/>
            <person name="Uohara A."/>
        </authorList>
    </citation>
    <scope>NUCLEOTIDE SEQUENCE [LARGE SCALE GENOMIC DNA]</scope>
    <source>
        <strain evidence="6 7">NBRC 108638</strain>
    </source>
</reference>